<dbReference type="Proteomes" id="UP000195913">
    <property type="component" value="Unassembled WGS sequence"/>
</dbReference>
<reference evidence="4 5" key="1">
    <citation type="submission" date="2017-02" db="EMBL/GenBank/DDBJ databases">
        <authorList>
            <person name="Peterson S.W."/>
        </authorList>
    </citation>
    <scope>NUCLEOTIDE SEQUENCE [LARGE SCALE GENOMIC DNA]</scope>
    <source>
        <strain evidence="4 5">B Ar 00.02</strain>
    </source>
</reference>
<evidence type="ECO:0000259" key="3">
    <source>
        <dbReference type="Pfam" id="PF19843"/>
    </source>
</evidence>
<feature type="domain" description="DUF6318" evidence="3">
    <location>
        <begin position="43"/>
        <end position="180"/>
    </location>
</feature>
<evidence type="ECO:0000256" key="2">
    <source>
        <dbReference type="SAM" id="SignalP"/>
    </source>
</evidence>
<dbReference type="Pfam" id="PF19843">
    <property type="entry name" value="DUF6318"/>
    <property type="match status" value="1"/>
</dbReference>
<gene>
    <name evidence="4" type="ORF">FM101_10615</name>
</gene>
<dbReference type="InterPro" id="IPR046281">
    <property type="entry name" value="DUF6318"/>
</dbReference>
<dbReference type="RefSeq" id="WP_086999402.1">
    <property type="nucleotide sequence ID" value="NZ_FUHW01000038.1"/>
</dbReference>
<dbReference type="PROSITE" id="PS51257">
    <property type="entry name" value="PROKAR_LIPOPROTEIN"/>
    <property type="match status" value="1"/>
</dbReference>
<protein>
    <recommendedName>
        <fullName evidence="3">DUF6318 domain-containing protein</fullName>
    </recommendedName>
</protein>
<evidence type="ECO:0000313" key="4">
    <source>
        <dbReference type="EMBL" id="SJM67816.1"/>
    </source>
</evidence>
<dbReference type="AlphaFoldDB" id="A0A1R4GI01"/>
<feature type="signal peptide" evidence="2">
    <location>
        <begin position="1"/>
        <end position="21"/>
    </location>
</feature>
<keyword evidence="2" id="KW-0732">Signal</keyword>
<feature type="region of interest" description="Disordered" evidence="1">
    <location>
        <begin position="28"/>
        <end position="50"/>
    </location>
</feature>
<dbReference type="EMBL" id="FUHW01000038">
    <property type="protein sequence ID" value="SJM67816.1"/>
    <property type="molecule type" value="Genomic_DNA"/>
</dbReference>
<proteinExistence type="predicted"/>
<sequence length="193" mass="19994">MKFPHVLGAGIAVAAASLALAGCAAGEPAADSSSAASSTEAAIPAPETNEQMKAEGADGLSATTYYYYEAMSYALQTGKTDDMLAVTQDCAECEKAAGAIAHVYDDEGTIEGGQPKPQDVVAVGKADQDGQLSAVVPYMEDAKKVLDKDGEVVEETEWDAEGTTYTVTGTYDDGAWKITSLKHTPDASAPEEE</sequence>
<evidence type="ECO:0000313" key="5">
    <source>
        <dbReference type="Proteomes" id="UP000195913"/>
    </source>
</evidence>
<evidence type="ECO:0000256" key="1">
    <source>
        <dbReference type="SAM" id="MobiDB-lite"/>
    </source>
</evidence>
<organism evidence="4 5">
    <name type="scientific">Arthrobacter rhombi</name>
    <dbReference type="NCBI Taxonomy" id="71253"/>
    <lineage>
        <taxon>Bacteria</taxon>
        <taxon>Bacillati</taxon>
        <taxon>Actinomycetota</taxon>
        <taxon>Actinomycetes</taxon>
        <taxon>Micrococcales</taxon>
        <taxon>Micrococcaceae</taxon>
        <taxon>Arthrobacter</taxon>
    </lineage>
</organism>
<accession>A0A1R4GI01</accession>
<feature type="chain" id="PRO_5038486373" description="DUF6318 domain-containing protein" evidence="2">
    <location>
        <begin position="22"/>
        <end position="193"/>
    </location>
</feature>
<name>A0A1R4GI01_9MICC</name>
<feature type="compositionally biased region" description="Low complexity" evidence="1">
    <location>
        <begin position="28"/>
        <end position="47"/>
    </location>
</feature>
<keyword evidence="5" id="KW-1185">Reference proteome</keyword>